<accession>A0AAV7QW93</accession>
<organism evidence="2 3">
    <name type="scientific">Pleurodeles waltl</name>
    <name type="common">Iberian ribbed newt</name>
    <dbReference type="NCBI Taxonomy" id="8319"/>
    <lineage>
        <taxon>Eukaryota</taxon>
        <taxon>Metazoa</taxon>
        <taxon>Chordata</taxon>
        <taxon>Craniata</taxon>
        <taxon>Vertebrata</taxon>
        <taxon>Euteleostomi</taxon>
        <taxon>Amphibia</taxon>
        <taxon>Batrachia</taxon>
        <taxon>Caudata</taxon>
        <taxon>Salamandroidea</taxon>
        <taxon>Salamandridae</taxon>
        <taxon>Pleurodelinae</taxon>
        <taxon>Pleurodeles</taxon>
    </lineage>
</organism>
<evidence type="ECO:0000313" key="3">
    <source>
        <dbReference type="Proteomes" id="UP001066276"/>
    </source>
</evidence>
<dbReference type="PROSITE" id="PS51257">
    <property type="entry name" value="PROKAR_LIPOPROTEIN"/>
    <property type="match status" value="1"/>
</dbReference>
<keyword evidence="3" id="KW-1185">Reference proteome</keyword>
<evidence type="ECO:0000256" key="1">
    <source>
        <dbReference type="SAM" id="SignalP"/>
    </source>
</evidence>
<feature type="chain" id="PRO_5043384025" description="Secreted protein" evidence="1">
    <location>
        <begin position="26"/>
        <end position="133"/>
    </location>
</feature>
<comment type="caution">
    <text evidence="2">The sequence shown here is derived from an EMBL/GenBank/DDBJ whole genome shotgun (WGS) entry which is preliminary data.</text>
</comment>
<protein>
    <recommendedName>
        <fullName evidence="4">Secreted protein</fullName>
    </recommendedName>
</protein>
<evidence type="ECO:0008006" key="4">
    <source>
        <dbReference type="Google" id="ProtNLM"/>
    </source>
</evidence>
<sequence length="133" mass="15015">MGRPCFSLSVAVILAGCFLRRRCWSLDPRAVLRLLCRPWRLLSSRAPRRRMWETQDKEPVLRVEGRKAADSDLPLPDLLGIGWHTVPFRVGSGRVVQGQGIRRVCCCSHRPVTGRKCGATRVGKRAWILVGEI</sequence>
<dbReference type="AlphaFoldDB" id="A0AAV7QW93"/>
<keyword evidence="1" id="KW-0732">Signal</keyword>
<gene>
    <name evidence="2" type="ORF">NDU88_011102</name>
</gene>
<evidence type="ECO:0000313" key="2">
    <source>
        <dbReference type="EMBL" id="KAJ1144807.1"/>
    </source>
</evidence>
<reference evidence="2" key="1">
    <citation type="journal article" date="2022" name="bioRxiv">
        <title>Sequencing and chromosome-scale assembly of the giantPleurodeles waltlgenome.</title>
        <authorList>
            <person name="Brown T."/>
            <person name="Elewa A."/>
            <person name="Iarovenko S."/>
            <person name="Subramanian E."/>
            <person name="Araus A.J."/>
            <person name="Petzold A."/>
            <person name="Susuki M."/>
            <person name="Suzuki K.-i.T."/>
            <person name="Hayashi T."/>
            <person name="Toyoda A."/>
            <person name="Oliveira C."/>
            <person name="Osipova E."/>
            <person name="Leigh N.D."/>
            <person name="Simon A."/>
            <person name="Yun M.H."/>
        </authorList>
    </citation>
    <scope>NUCLEOTIDE SEQUENCE</scope>
    <source>
        <strain evidence="2">20211129_DDA</strain>
        <tissue evidence="2">Liver</tissue>
    </source>
</reference>
<feature type="signal peptide" evidence="1">
    <location>
        <begin position="1"/>
        <end position="25"/>
    </location>
</feature>
<name>A0AAV7QW93_PLEWA</name>
<proteinExistence type="predicted"/>
<dbReference type="EMBL" id="JANPWB010000010">
    <property type="protein sequence ID" value="KAJ1144807.1"/>
    <property type="molecule type" value="Genomic_DNA"/>
</dbReference>
<dbReference type="Proteomes" id="UP001066276">
    <property type="component" value="Chromosome 6"/>
</dbReference>